<gene>
    <name evidence="1" type="ORF">Vau01_092910</name>
</gene>
<sequence>MVRNGTGRSQLSRQAVDETLAALTADHQRIAAALYAMDTHPAHTLLSAAPTAGRTALAWAQIRSRMGEVWADFTAFGIALDAARAARARRTRLGGVDLGRLTELLSGPVVTIAAAPTPVPLPVAARHLVDCCMNVTVTFDQIATAADAVAARLVPIASAIAAAERLAAEVGDPPAVSTGRRTEFAEVSAVAVADPLGATEGETDAVLRRLADTATAARDRLTAAVELKSGLAARRAASSAAIDDLAAAEETVRAAYAVAHEKIADPGLPAPPAAAPELRVRWDGLRSPVAGPPGSAGLLRFGADLDDLDRAVAAARERADLLRTAADGLIERRAELRGRLDAYRIKAARLGFSEHPDLSARHRAAHDLLYTRPCDLPAATRAVHGYQQLLATLAGGNPAARQQDERTRR</sequence>
<accession>A0A8J3ZHR0</accession>
<name>A0A8J3ZHR0_9ACTN</name>
<reference evidence="1" key="1">
    <citation type="submission" date="2021-01" db="EMBL/GenBank/DDBJ databases">
        <title>Whole genome shotgun sequence of Virgisporangium aurantiacum NBRC 16421.</title>
        <authorList>
            <person name="Komaki H."/>
            <person name="Tamura T."/>
        </authorList>
    </citation>
    <scope>NUCLEOTIDE SEQUENCE</scope>
    <source>
        <strain evidence="1">NBRC 16421</strain>
    </source>
</reference>
<dbReference type="Proteomes" id="UP000612585">
    <property type="component" value="Unassembled WGS sequence"/>
</dbReference>
<evidence type="ECO:0000313" key="1">
    <source>
        <dbReference type="EMBL" id="GIJ61775.1"/>
    </source>
</evidence>
<comment type="caution">
    <text evidence="1">The sequence shown here is derived from an EMBL/GenBank/DDBJ whole genome shotgun (WGS) entry which is preliminary data.</text>
</comment>
<evidence type="ECO:0000313" key="2">
    <source>
        <dbReference type="Proteomes" id="UP000612585"/>
    </source>
</evidence>
<dbReference type="AlphaFoldDB" id="A0A8J3ZHR0"/>
<proteinExistence type="predicted"/>
<dbReference type="RefSeq" id="WP_204006941.1">
    <property type="nucleotide sequence ID" value="NZ_BOPG01000071.1"/>
</dbReference>
<protein>
    <submittedName>
        <fullName evidence="1">Uncharacterized protein</fullName>
    </submittedName>
</protein>
<dbReference type="EMBL" id="BOPG01000071">
    <property type="protein sequence ID" value="GIJ61775.1"/>
    <property type="molecule type" value="Genomic_DNA"/>
</dbReference>
<organism evidence="1 2">
    <name type="scientific">Virgisporangium aurantiacum</name>
    <dbReference type="NCBI Taxonomy" id="175570"/>
    <lineage>
        <taxon>Bacteria</taxon>
        <taxon>Bacillati</taxon>
        <taxon>Actinomycetota</taxon>
        <taxon>Actinomycetes</taxon>
        <taxon>Micromonosporales</taxon>
        <taxon>Micromonosporaceae</taxon>
        <taxon>Virgisporangium</taxon>
    </lineage>
</organism>
<keyword evidence="2" id="KW-1185">Reference proteome</keyword>